<protein>
    <submittedName>
        <fullName evidence="3">Uncharacterized protein</fullName>
    </submittedName>
</protein>
<dbReference type="HOGENOM" id="CLU_1021700_0_0_11"/>
<proteinExistence type="predicted"/>
<evidence type="ECO:0000256" key="1">
    <source>
        <dbReference type="SAM" id="MobiDB-lite"/>
    </source>
</evidence>
<gene>
    <name evidence="3" type="ORF">HMPREF9233_01107</name>
</gene>
<comment type="caution">
    <text evidence="3">The sequence shown here is derived from an EMBL/GenBank/DDBJ whole genome shotgun (WGS) entry which is preliminary data.</text>
</comment>
<name>K9ECI9_9ACTO</name>
<feature type="transmembrane region" description="Helical" evidence="2">
    <location>
        <begin position="241"/>
        <end position="266"/>
    </location>
</feature>
<organism evidence="3 4">
    <name type="scientific">Actinobaculum massiliense ACS-171-V-Col2</name>
    <dbReference type="NCBI Taxonomy" id="883066"/>
    <lineage>
        <taxon>Bacteria</taxon>
        <taxon>Bacillati</taxon>
        <taxon>Actinomycetota</taxon>
        <taxon>Actinomycetes</taxon>
        <taxon>Actinomycetales</taxon>
        <taxon>Actinomycetaceae</taxon>
        <taxon>Actinobaculum</taxon>
    </lineage>
</organism>
<keyword evidence="4" id="KW-1185">Reference proteome</keyword>
<dbReference type="EMBL" id="AGWL01000006">
    <property type="protein sequence ID" value="EKU94969.1"/>
    <property type="molecule type" value="Genomic_DNA"/>
</dbReference>
<feature type="transmembrane region" description="Helical" evidence="2">
    <location>
        <begin position="175"/>
        <end position="197"/>
    </location>
</feature>
<feature type="transmembrane region" description="Helical" evidence="2">
    <location>
        <begin position="209"/>
        <end position="229"/>
    </location>
</feature>
<evidence type="ECO:0000256" key="2">
    <source>
        <dbReference type="SAM" id="Phobius"/>
    </source>
</evidence>
<dbReference type="STRING" id="202789.GCA_001457435_01009"/>
<keyword evidence="2" id="KW-1133">Transmembrane helix</keyword>
<feature type="region of interest" description="Disordered" evidence="1">
    <location>
        <begin position="1"/>
        <end position="39"/>
    </location>
</feature>
<dbReference type="AlphaFoldDB" id="K9ECI9"/>
<dbReference type="PATRIC" id="fig|883066.3.peg.1164"/>
<dbReference type="Proteomes" id="UP000009888">
    <property type="component" value="Unassembled WGS sequence"/>
</dbReference>
<evidence type="ECO:0000313" key="4">
    <source>
        <dbReference type="Proteomes" id="UP000009888"/>
    </source>
</evidence>
<accession>K9ECI9</accession>
<sequence length="272" mass="27165">MSEEVPFGDNASSTAPAARPGGYQSSGYDAAAHDGSSYSAGSYQSSGYYGPGPNGASYAGPGSSNSGYGNATPSPAGYGYSNPDYNRAAHNNTGYSNAGYSVANYNSANYQGAQYGDSAKPAKVPFLARFCAALNLLLALALGIGAGLLPAISAEIGGGAVAHETLLSTLTYTDATLPFLLALAGSACAVIGAVFGLATRGLAGRLGTLLVILGGGAGSAAIFTFIRAVPVQAALNAGASLSWGLWVMVAIVALLLILGALQMIYIGKKAQR</sequence>
<dbReference type="RefSeq" id="WP_007001313.1">
    <property type="nucleotide sequence ID" value="NZ_JH992955.1"/>
</dbReference>
<reference evidence="3 4" key="1">
    <citation type="submission" date="2012-09" db="EMBL/GenBank/DDBJ databases">
        <title>The Genome Sequence of Actinobaculum massiliae ACS-171-V-COL2.</title>
        <authorList>
            <consortium name="The Broad Institute Genome Sequencing Platform"/>
            <person name="Earl A."/>
            <person name="Ward D."/>
            <person name="Feldgarden M."/>
            <person name="Gevers D."/>
            <person name="Saerens B."/>
            <person name="Vaneechoutte M."/>
            <person name="Walker B."/>
            <person name="Young S.K."/>
            <person name="Zeng Q."/>
            <person name="Gargeya S."/>
            <person name="Fitzgerald M."/>
            <person name="Haas B."/>
            <person name="Abouelleil A."/>
            <person name="Alvarado L."/>
            <person name="Arachchi H.M."/>
            <person name="Berlin A."/>
            <person name="Chapman S.B."/>
            <person name="Goldberg J."/>
            <person name="Griggs A."/>
            <person name="Gujja S."/>
            <person name="Hansen M."/>
            <person name="Howarth C."/>
            <person name="Imamovic A."/>
            <person name="Larimer J."/>
            <person name="McCowen C."/>
            <person name="Montmayeur A."/>
            <person name="Murphy C."/>
            <person name="Neiman D."/>
            <person name="Pearson M."/>
            <person name="Priest M."/>
            <person name="Roberts A."/>
            <person name="Saif S."/>
            <person name="Shea T."/>
            <person name="Sisk P."/>
            <person name="Sykes S."/>
            <person name="Wortman J."/>
            <person name="Nusbaum C."/>
            <person name="Birren B."/>
        </authorList>
    </citation>
    <scope>NUCLEOTIDE SEQUENCE [LARGE SCALE GENOMIC DNA]</scope>
    <source>
        <strain evidence="4">ACS-171-V-Col2</strain>
    </source>
</reference>
<feature type="transmembrane region" description="Helical" evidence="2">
    <location>
        <begin position="126"/>
        <end position="149"/>
    </location>
</feature>
<evidence type="ECO:0000313" key="3">
    <source>
        <dbReference type="EMBL" id="EKU94969.1"/>
    </source>
</evidence>
<keyword evidence="2" id="KW-0812">Transmembrane</keyword>
<keyword evidence="2" id="KW-0472">Membrane</keyword>